<evidence type="ECO:0000256" key="9">
    <source>
        <dbReference type="HAMAP-Rule" id="MF_01318"/>
    </source>
</evidence>
<dbReference type="RefSeq" id="WP_204730736.1">
    <property type="nucleotide sequence ID" value="NZ_JAFBDK010000023.1"/>
</dbReference>
<evidence type="ECO:0000256" key="3">
    <source>
        <dbReference type="ARBA" id="ARBA00022730"/>
    </source>
</evidence>
<comment type="function">
    <text evidence="9">Protein L1 is also a translational repressor protein, it controls the translation of the L11 operon by binding to its mRNA.</text>
</comment>
<dbReference type="Pfam" id="PF00687">
    <property type="entry name" value="Ribosomal_L1"/>
    <property type="match status" value="1"/>
</dbReference>
<dbReference type="CDD" id="cd00403">
    <property type="entry name" value="Ribosomal_L1"/>
    <property type="match status" value="1"/>
</dbReference>
<dbReference type="PROSITE" id="PS01199">
    <property type="entry name" value="RIBOSOMAL_L1"/>
    <property type="match status" value="1"/>
</dbReference>
<reference evidence="12" key="1">
    <citation type="journal article" date="2019" name="Int. J. Syst. Evol. Microbiol.">
        <title>The Global Catalogue of Microorganisms (GCM) 10K type strain sequencing project: providing services to taxonomists for standard genome sequencing and annotation.</title>
        <authorList>
            <consortium name="The Broad Institute Genomics Platform"/>
            <consortium name="The Broad Institute Genome Sequencing Center for Infectious Disease"/>
            <person name="Wu L."/>
            <person name="Ma J."/>
        </authorList>
    </citation>
    <scope>NUCLEOTIDE SEQUENCE [LARGE SCALE GENOMIC DNA]</scope>
    <source>
        <strain evidence="12">KCTC 13528</strain>
    </source>
</reference>
<dbReference type="Gene3D" id="3.30.190.20">
    <property type="match status" value="1"/>
</dbReference>
<dbReference type="SUPFAM" id="SSF56808">
    <property type="entry name" value="Ribosomal protein L1"/>
    <property type="match status" value="1"/>
</dbReference>
<keyword evidence="12" id="KW-1185">Reference proteome</keyword>
<evidence type="ECO:0000313" key="11">
    <source>
        <dbReference type="EMBL" id="MFD2911819.1"/>
    </source>
</evidence>
<sequence>MAKKGKKYQEAAKLVDRSVNYSVTEAIELAQKTSTVKFDATVEAAFRLGIDTRKNDQQIRGAVVLPNGTGKTQSVLVFAKGEKAKEAEAAGADYVGDSELVQKIQGGWFDFDVIVATPDMMGEVGKLGRVLGPKGLMPNPKTGTVTFDVEKAVNEIKAGKVEYRAEKSGIIHVPIGKVSFDQEKLVENFNAIFDVVQKAKPSSSKGTYMKSVAVTTTMGPGIKVDPSSVTVK</sequence>
<evidence type="ECO:0000256" key="1">
    <source>
        <dbReference type="ARBA" id="ARBA00010531"/>
    </source>
</evidence>
<evidence type="ECO:0000256" key="8">
    <source>
        <dbReference type="ARBA" id="ARBA00035241"/>
    </source>
</evidence>
<evidence type="ECO:0000256" key="7">
    <source>
        <dbReference type="ARBA" id="ARBA00023274"/>
    </source>
</evidence>
<proteinExistence type="inferred from homology"/>
<name>A0ABW5ZFR0_9BACL</name>
<dbReference type="InterPro" id="IPR002143">
    <property type="entry name" value="Ribosomal_uL1"/>
</dbReference>
<dbReference type="InterPro" id="IPR023674">
    <property type="entry name" value="Ribosomal_uL1-like"/>
</dbReference>
<keyword evidence="6 9" id="KW-0689">Ribosomal protein</keyword>
<dbReference type="InterPro" id="IPR016095">
    <property type="entry name" value="Ribosomal_uL1_3-a/b-sand"/>
</dbReference>
<keyword evidence="2 9" id="KW-0678">Repressor</keyword>
<gene>
    <name evidence="9 11" type="primary">rplA</name>
    <name evidence="11" type="ORF">ACFS5P_08030</name>
</gene>
<keyword evidence="4 9" id="KW-0810">Translation regulation</keyword>
<comment type="function">
    <text evidence="9">Binds directly to 23S rRNA. The L1 stalk is quite mobile in the ribosome, and is involved in E site tRNA release.</text>
</comment>
<evidence type="ECO:0000256" key="2">
    <source>
        <dbReference type="ARBA" id="ARBA00022491"/>
    </source>
</evidence>
<dbReference type="PIRSF" id="PIRSF002155">
    <property type="entry name" value="Ribosomal_L1"/>
    <property type="match status" value="1"/>
</dbReference>
<dbReference type="InterPro" id="IPR028364">
    <property type="entry name" value="Ribosomal_uL1/biogenesis"/>
</dbReference>
<dbReference type="HAMAP" id="MF_01318_B">
    <property type="entry name" value="Ribosomal_uL1_B"/>
    <property type="match status" value="1"/>
</dbReference>
<dbReference type="InterPro" id="IPR005878">
    <property type="entry name" value="Ribosom_uL1_bac-type"/>
</dbReference>
<dbReference type="GO" id="GO:0005840">
    <property type="term" value="C:ribosome"/>
    <property type="evidence" value="ECO:0007669"/>
    <property type="project" value="UniProtKB-KW"/>
</dbReference>
<protein>
    <recommendedName>
        <fullName evidence="8 9">Large ribosomal subunit protein uL1</fullName>
    </recommendedName>
</protein>
<dbReference type="PANTHER" id="PTHR36427:SF3">
    <property type="entry name" value="LARGE RIBOSOMAL SUBUNIT PROTEIN UL1M"/>
    <property type="match status" value="1"/>
</dbReference>
<dbReference type="Proteomes" id="UP001597561">
    <property type="component" value="Unassembled WGS sequence"/>
</dbReference>
<keyword evidence="3 9" id="KW-0699">rRNA-binding</keyword>
<evidence type="ECO:0000256" key="5">
    <source>
        <dbReference type="ARBA" id="ARBA00022884"/>
    </source>
</evidence>
<evidence type="ECO:0000256" key="10">
    <source>
        <dbReference type="RuleBase" id="RU000659"/>
    </source>
</evidence>
<organism evidence="11 12">
    <name type="scientific">Jeotgalibacillus terrae</name>
    <dbReference type="NCBI Taxonomy" id="587735"/>
    <lineage>
        <taxon>Bacteria</taxon>
        <taxon>Bacillati</taxon>
        <taxon>Bacillota</taxon>
        <taxon>Bacilli</taxon>
        <taxon>Bacillales</taxon>
        <taxon>Caryophanaceae</taxon>
        <taxon>Jeotgalibacillus</taxon>
    </lineage>
</organism>
<dbReference type="Gene3D" id="3.40.50.790">
    <property type="match status" value="1"/>
</dbReference>
<dbReference type="NCBIfam" id="TIGR01169">
    <property type="entry name" value="rplA_bact"/>
    <property type="match status" value="1"/>
</dbReference>
<dbReference type="PANTHER" id="PTHR36427">
    <property type="entry name" value="54S RIBOSOMAL PROTEIN L1, MITOCHONDRIAL"/>
    <property type="match status" value="1"/>
</dbReference>
<dbReference type="EMBL" id="JBHUPG010000013">
    <property type="protein sequence ID" value="MFD2911819.1"/>
    <property type="molecule type" value="Genomic_DNA"/>
</dbReference>
<evidence type="ECO:0000313" key="12">
    <source>
        <dbReference type="Proteomes" id="UP001597561"/>
    </source>
</evidence>
<dbReference type="InterPro" id="IPR023673">
    <property type="entry name" value="Ribosomal_uL1_CS"/>
</dbReference>
<evidence type="ECO:0000256" key="4">
    <source>
        <dbReference type="ARBA" id="ARBA00022845"/>
    </source>
</evidence>
<comment type="similarity">
    <text evidence="1 9 10">Belongs to the universal ribosomal protein uL1 family.</text>
</comment>
<keyword evidence="9" id="KW-0820">tRNA-binding</keyword>
<evidence type="ECO:0000256" key="6">
    <source>
        <dbReference type="ARBA" id="ARBA00022980"/>
    </source>
</evidence>
<keyword evidence="7 9" id="KW-0687">Ribonucleoprotein</keyword>
<accession>A0ABW5ZFR0</accession>
<comment type="caution">
    <text evidence="11">The sequence shown here is derived from an EMBL/GenBank/DDBJ whole genome shotgun (WGS) entry which is preliminary data.</text>
</comment>
<comment type="subunit">
    <text evidence="9">Part of the 50S ribosomal subunit.</text>
</comment>
<keyword evidence="5 9" id="KW-0694">RNA-binding</keyword>